<evidence type="ECO:0000256" key="4">
    <source>
        <dbReference type="ARBA" id="ARBA00023295"/>
    </source>
</evidence>
<gene>
    <name evidence="8" type="ORF">A8990_12060</name>
</gene>
<dbReference type="InterPro" id="IPR013148">
    <property type="entry name" value="Glyco_hydro_32_N"/>
</dbReference>
<evidence type="ECO:0000256" key="5">
    <source>
        <dbReference type="RuleBase" id="RU362110"/>
    </source>
</evidence>
<dbReference type="Proteomes" id="UP000256304">
    <property type="component" value="Unassembled WGS sequence"/>
</dbReference>
<sequence length="337" mass="37031">MNLRIASGFSAGIDPYPPNAELLGSVNLPFVIVADHPGFVGASVKLIQRMLINEVVGLAVTKFFFNENAVEVSPKDAVRYYTGTLNDDFTFTPEHHGVLDPGGWEGFYAPNVMEDGKGRKLLWAWMPEVARGAFEDAKGWAGALTVPRQLSLTADGRLRMDPVPELQRLRGPCERLSGLILCAGADEGDAALANAGSACLLQTRGRALELLAEIELIDANASFGFKLLHTDNDEECTVIVFEPEQRSFHVDRTRSSLSPSTHKAELRGEIDWAAGSTVKVHMLLDYSLLEVFAGYDSCLSARMYPLLEESDRVTVFARKGSVSFRSLQVWAIRSIWP</sequence>
<accession>A0A3D9RU01</accession>
<dbReference type="AlphaFoldDB" id="A0A3D9RU01"/>
<dbReference type="InterPro" id="IPR051214">
    <property type="entry name" value="GH32_Enzymes"/>
</dbReference>
<dbReference type="InterPro" id="IPR001362">
    <property type="entry name" value="Glyco_hydro_32"/>
</dbReference>
<dbReference type="Gene3D" id="2.115.10.20">
    <property type="entry name" value="Glycosyl hydrolase domain, family 43"/>
    <property type="match status" value="1"/>
</dbReference>
<keyword evidence="4 5" id="KW-0326">Glycosidase</keyword>
<name>A0A3D9RU01_9BACL</name>
<comment type="caution">
    <text evidence="8">The sequence shown here is derived from an EMBL/GenBank/DDBJ whole genome shotgun (WGS) entry which is preliminary data.</text>
</comment>
<dbReference type="SUPFAM" id="SSF75005">
    <property type="entry name" value="Arabinanase/levansucrase/invertase"/>
    <property type="match status" value="1"/>
</dbReference>
<keyword evidence="9" id="KW-1185">Reference proteome</keyword>
<dbReference type="GO" id="GO:0004564">
    <property type="term" value="F:beta-fructofuranosidase activity"/>
    <property type="evidence" value="ECO:0007669"/>
    <property type="project" value="UniProtKB-EC"/>
</dbReference>
<dbReference type="PANTHER" id="PTHR43101">
    <property type="entry name" value="BETA-FRUCTOSIDASE"/>
    <property type="match status" value="1"/>
</dbReference>
<dbReference type="Pfam" id="PF08244">
    <property type="entry name" value="Glyco_hydro_32C"/>
    <property type="match status" value="1"/>
</dbReference>
<dbReference type="GO" id="GO:0005975">
    <property type="term" value="P:carbohydrate metabolic process"/>
    <property type="evidence" value="ECO:0007669"/>
    <property type="project" value="InterPro"/>
</dbReference>
<evidence type="ECO:0000256" key="1">
    <source>
        <dbReference type="ARBA" id="ARBA00009902"/>
    </source>
</evidence>
<dbReference type="Gene3D" id="2.60.120.560">
    <property type="entry name" value="Exo-inulinase, domain 1"/>
    <property type="match status" value="1"/>
</dbReference>
<protein>
    <recommendedName>
        <fullName evidence="2">beta-fructofuranosidase</fullName>
        <ecNumber evidence="2">3.2.1.26</ecNumber>
    </recommendedName>
</protein>
<dbReference type="InterPro" id="IPR013189">
    <property type="entry name" value="Glyco_hydro_32_C"/>
</dbReference>
<dbReference type="SMART" id="SM00640">
    <property type="entry name" value="Glyco_32"/>
    <property type="match status" value="1"/>
</dbReference>
<dbReference type="PANTHER" id="PTHR43101:SF1">
    <property type="entry name" value="BETA-FRUCTOSIDASE"/>
    <property type="match status" value="1"/>
</dbReference>
<reference evidence="8 9" key="1">
    <citation type="submission" date="2018-08" db="EMBL/GenBank/DDBJ databases">
        <title>Genomic Encyclopedia of Type Strains, Phase III (KMG-III): the genomes of soil and plant-associated and newly described type strains.</title>
        <authorList>
            <person name="Whitman W."/>
        </authorList>
    </citation>
    <scope>NUCLEOTIDE SEQUENCE [LARGE SCALE GENOMIC DNA]</scope>
    <source>
        <strain evidence="8 9">CGMCC 1.10966</strain>
    </source>
</reference>
<keyword evidence="3 5" id="KW-0378">Hydrolase</keyword>
<evidence type="ECO:0000256" key="3">
    <source>
        <dbReference type="ARBA" id="ARBA00022801"/>
    </source>
</evidence>
<dbReference type="InterPro" id="IPR023296">
    <property type="entry name" value="Glyco_hydro_beta-prop_sf"/>
</dbReference>
<dbReference type="Pfam" id="PF00251">
    <property type="entry name" value="Glyco_hydro_32N"/>
    <property type="match status" value="1"/>
</dbReference>
<proteinExistence type="inferred from homology"/>
<feature type="domain" description="Glycosyl hydrolase family 32 N-terminal" evidence="6">
    <location>
        <begin position="63"/>
        <end position="162"/>
    </location>
</feature>
<comment type="similarity">
    <text evidence="1 5">Belongs to the glycosyl hydrolase 32 family.</text>
</comment>
<evidence type="ECO:0000313" key="9">
    <source>
        <dbReference type="Proteomes" id="UP000256304"/>
    </source>
</evidence>
<dbReference type="SUPFAM" id="SSF49899">
    <property type="entry name" value="Concanavalin A-like lectins/glucanases"/>
    <property type="match status" value="1"/>
</dbReference>
<dbReference type="EC" id="3.2.1.26" evidence="2"/>
<evidence type="ECO:0000259" key="7">
    <source>
        <dbReference type="Pfam" id="PF08244"/>
    </source>
</evidence>
<dbReference type="InterPro" id="IPR013320">
    <property type="entry name" value="ConA-like_dom_sf"/>
</dbReference>
<dbReference type="EMBL" id="QTTN01000020">
    <property type="protein sequence ID" value="REE81014.1"/>
    <property type="molecule type" value="Genomic_DNA"/>
</dbReference>
<evidence type="ECO:0000259" key="6">
    <source>
        <dbReference type="Pfam" id="PF00251"/>
    </source>
</evidence>
<evidence type="ECO:0000256" key="2">
    <source>
        <dbReference type="ARBA" id="ARBA00012758"/>
    </source>
</evidence>
<feature type="domain" description="Glycosyl hydrolase family 32 C-terminal" evidence="7">
    <location>
        <begin position="197"/>
        <end position="330"/>
    </location>
</feature>
<organism evidence="8 9">
    <name type="scientific">Paenibacillus taihuensis</name>
    <dbReference type="NCBI Taxonomy" id="1156355"/>
    <lineage>
        <taxon>Bacteria</taxon>
        <taxon>Bacillati</taxon>
        <taxon>Bacillota</taxon>
        <taxon>Bacilli</taxon>
        <taxon>Bacillales</taxon>
        <taxon>Paenibacillaceae</taxon>
        <taxon>Paenibacillus</taxon>
    </lineage>
</organism>
<evidence type="ECO:0000313" key="8">
    <source>
        <dbReference type="EMBL" id="REE81014.1"/>
    </source>
</evidence>